<sequence>MLAPLAALSSLAVAATVVVTHPRTVIVAPPRPRAVVVVPARPPPPPPPPPPMARREAVERGYGWCGASGYACVLVEAHPRGPVWDVHFRARRPGAAGPLRVTLDRQTRALVEVVEPGPKPPPAR</sequence>
<dbReference type="HOGENOM" id="CLU_1999136_0_0_7"/>
<dbReference type="Proteomes" id="UP000007089">
    <property type="component" value="Chromosome"/>
</dbReference>
<reference evidence="1" key="1">
    <citation type="submission" date="2009-01" db="EMBL/GenBank/DDBJ databases">
        <title>Complete sequence of Anaeromyxobacter dehalogenans 2CP-1.</title>
        <authorList>
            <consortium name="US DOE Joint Genome Institute"/>
            <person name="Lucas S."/>
            <person name="Copeland A."/>
            <person name="Lapidus A."/>
            <person name="Glavina del Rio T."/>
            <person name="Dalin E."/>
            <person name="Tice H."/>
            <person name="Bruce D."/>
            <person name="Goodwin L."/>
            <person name="Pitluck S."/>
            <person name="Saunders E."/>
            <person name="Brettin T."/>
            <person name="Detter J.C."/>
            <person name="Han C."/>
            <person name="Larimer F."/>
            <person name="Land M."/>
            <person name="Hauser L."/>
            <person name="Kyrpides N."/>
            <person name="Ovchinnikova G."/>
            <person name="Beliaev A.S."/>
            <person name="Richardson P."/>
        </authorList>
    </citation>
    <scope>NUCLEOTIDE SEQUENCE</scope>
    <source>
        <strain evidence="1">2CP-1</strain>
    </source>
</reference>
<protein>
    <submittedName>
        <fullName evidence="1">Uncharacterized protein</fullName>
    </submittedName>
</protein>
<accession>B8JC23</accession>
<gene>
    <name evidence="1" type="ordered locus">A2cp1_0588</name>
</gene>
<keyword evidence="2" id="KW-1185">Reference proteome</keyword>
<name>B8JC23_ANAD2</name>
<evidence type="ECO:0000313" key="2">
    <source>
        <dbReference type="Proteomes" id="UP000007089"/>
    </source>
</evidence>
<dbReference type="RefSeq" id="WP_012631992.1">
    <property type="nucleotide sequence ID" value="NC_011891.1"/>
</dbReference>
<evidence type="ECO:0000313" key="1">
    <source>
        <dbReference type="EMBL" id="ACL63945.1"/>
    </source>
</evidence>
<organism evidence="1 2">
    <name type="scientific">Anaeromyxobacter dehalogenans (strain ATCC BAA-258 / DSM 21875 / 2CP-1)</name>
    <dbReference type="NCBI Taxonomy" id="455488"/>
    <lineage>
        <taxon>Bacteria</taxon>
        <taxon>Pseudomonadati</taxon>
        <taxon>Myxococcota</taxon>
        <taxon>Myxococcia</taxon>
        <taxon>Myxococcales</taxon>
        <taxon>Cystobacterineae</taxon>
        <taxon>Anaeromyxobacteraceae</taxon>
        <taxon>Anaeromyxobacter</taxon>
    </lineage>
</organism>
<dbReference type="EMBL" id="CP001359">
    <property type="protein sequence ID" value="ACL63945.1"/>
    <property type="molecule type" value="Genomic_DNA"/>
</dbReference>
<dbReference type="AlphaFoldDB" id="B8JC23"/>
<dbReference type="KEGG" id="acp:A2cp1_0588"/>
<proteinExistence type="predicted"/>